<name>A0A318S214_9DEIO</name>
<protein>
    <submittedName>
        <fullName evidence="1">Uncharacterized protein</fullName>
    </submittedName>
</protein>
<dbReference type="EMBL" id="QJSX01000013">
    <property type="protein sequence ID" value="PYE51966.1"/>
    <property type="molecule type" value="Genomic_DNA"/>
</dbReference>
<keyword evidence="2" id="KW-1185">Reference proteome</keyword>
<dbReference type="Proteomes" id="UP000248326">
    <property type="component" value="Unassembled WGS sequence"/>
</dbReference>
<sequence>MRLPFMLAGVLTATAVAAVPKDLRLLEDGRIPTSFSLVGFRQTAYLEAVGAFERARRTRQPVRGGACEPTFMGVTTGAFTKANVKQTAVVYSYCDEYAGAGSTNFQQAVGILENDQLVRTIDLNEETRGFLVTSVRDVNRNGFSELLLTWGGAWQGETYGELNLVELGPRGPRLLKTFDDAWSNCAQDMHLPRVERAPVYYVRPGTRPTFFVEVYERPCLPITASGDRENTAPYRRTTALKALK</sequence>
<comment type="caution">
    <text evidence="1">The sequence shown here is derived from an EMBL/GenBank/DDBJ whole genome shotgun (WGS) entry which is preliminary data.</text>
</comment>
<gene>
    <name evidence="1" type="ORF">DES52_11312</name>
</gene>
<organism evidence="1 2">
    <name type="scientific">Deinococcus yavapaiensis KR-236</name>
    <dbReference type="NCBI Taxonomy" id="694435"/>
    <lineage>
        <taxon>Bacteria</taxon>
        <taxon>Thermotogati</taxon>
        <taxon>Deinococcota</taxon>
        <taxon>Deinococci</taxon>
        <taxon>Deinococcales</taxon>
        <taxon>Deinococcaceae</taxon>
        <taxon>Deinococcus</taxon>
    </lineage>
</organism>
<dbReference type="RefSeq" id="WP_110887742.1">
    <property type="nucleotide sequence ID" value="NZ_QJSX01000013.1"/>
</dbReference>
<evidence type="ECO:0000313" key="1">
    <source>
        <dbReference type="EMBL" id="PYE51966.1"/>
    </source>
</evidence>
<accession>A0A318S214</accession>
<dbReference type="OrthoDB" id="61727at2"/>
<dbReference type="AlphaFoldDB" id="A0A318S214"/>
<reference evidence="1 2" key="1">
    <citation type="submission" date="2018-06" db="EMBL/GenBank/DDBJ databases">
        <title>Genomic Encyclopedia of Type Strains, Phase IV (KMG-IV): sequencing the most valuable type-strain genomes for metagenomic binning, comparative biology and taxonomic classification.</title>
        <authorList>
            <person name="Goeker M."/>
        </authorList>
    </citation>
    <scope>NUCLEOTIDE SEQUENCE [LARGE SCALE GENOMIC DNA]</scope>
    <source>
        <strain evidence="1 2">DSM 18048</strain>
    </source>
</reference>
<proteinExistence type="predicted"/>
<evidence type="ECO:0000313" key="2">
    <source>
        <dbReference type="Proteomes" id="UP000248326"/>
    </source>
</evidence>